<feature type="transmembrane region" description="Helical" evidence="1">
    <location>
        <begin position="36"/>
        <end position="57"/>
    </location>
</feature>
<accession>A0ABV6MU89</accession>
<evidence type="ECO:0000256" key="1">
    <source>
        <dbReference type="SAM" id="Phobius"/>
    </source>
</evidence>
<dbReference type="RefSeq" id="WP_273935364.1">
    <property type="nucleotide sequence ID" value="NZ_CP097263.1"/>
</dbReference>
<organism evidence="2 3">
    <name type="scientific">Kutzneria chonburiensis</name>
    <dbReference type="NCBI Taxonomy" id="1483604"/>
    <lineage>
        <taxon>Bacteria</taxon>
        <taxon>Bacillati</taxon>
        <taxon>Actinomycetota</taxon>
        <taxon>Actinomycetes</taxon>
        <taxon>Pseudonocardiales</taxon>
        <taxon>Pseudonocardiaceae</taxon>
        <taxon>Kutzneria</taxon>
    </lineage>
</organism>
<keyword evidence="1" id="KW-0472">Membrane</keyword>
<feature type="transmembrane region" description="Helical" evidence="1">
    <location>
        <begin position="107"/>
        <end position="126"/>
    </location>
</feature>
<sequence length="377" mass="39017">MPRVRPGTVLAVASVIVVAALERAPAAILVALPGLVLGALIGLAVLQLGVLAGGLALRPRMPRVVVGVGPRLKDWMTPGRSITLRALPIMLSVTIGPGRAPVRPRIWGTYLISAIFGLAITAALIVVQDGPFWLGAAVGCAAAVVLALLPRRDAAATSTGWVLLNYLRLEPREAAEIDAAPLVAAVTKAVQAGDLPAAQEACDALAQVQPEGQSLSMARVVVLEAHGQYAEAMQLVLGMLAEPGLPQRDFALITAGLAGLAAAAVEAGQLEAELGLGWAERAITDAEQLAYPAYKLNGAKALVEVLRGNVSKAIALANAAIELGNDALGRADDLATLARAQMAAGDNATARLTLGEAERIAPWWPRVARIRDRLNVS</sequence>
<proteinExistence type="predicted"/>
<keyword evidence="1" id="KW-1133">Transmembrane helix</keyword>
<dbReference type="EMBL" id="JBHLUD010000007">
    <property type="protein sequence ID" value="MFC0543880.1"/>
    <property type="molecule type" value="Genomic_DNA"/>
</dbReference>
<gene>
    <name evidence="2" type="ORF">ACFFH7_20420</name>
</gene>
<evidence type="ECO:0000313" key="2">
    <source>
        <dbReference type="EMBL" id="MFC0543880.1"/>
    </source>
</evidence>
<reference evidence="2 3" key="1">
    <citation type="submission" date="2024-09" db="EMBL/GenBank/DDBJ databases">
        <authorList>
            <person name="Sun Q."/>
            <person name="Mori K."/>
        </authorList>
    </citation>
    <scope>NUCLEOTIDE SEQUENCE [LARGE SCALE GENOMIC DNA]</scope>
    <source>
        <strain evidence="2 3">TBRC 1432</strain>
    </source>
</reference>
<dbReference type="InterPro" id="IPR011990">
    <property type="entry name" value="TPR-like_helical_dom_sf"/>
</dbReference>
<keyword evidence="3" id="KW-1185">Reference proteome</keyword>
<dbReference type="Gene3D" id="1.25.40.10">
    <property type="entry name" value="Tetratricopeptide repeat domain"/>
    <property type="match status" value="1"/>
</dbReference>
<evidence type="ECO:0008006" key="4">
    <source>
        <dbReference type="Google" id="ProtNLM"/>
    </source>
</evidence>
<feature type="transmembrane region" description="Helical" evidence="1">
    <location>
        <begin position="132"/>
        <end position="149"/>
    </location>
</feature>
<name>A0ABV6MU89_9PSEU</name>
<evidence type="ECO:0000313" key="3">
    <source>
        <dbReference type="Proteomes" id="UP001589810"/>
    </source>
</evidence>
<protein>
    <recommendedName>
        <fullName evidence="4">Tetratricopeptide repeat protein</fullName>
    </recommendedName>
</protein>
<keyword evidence="1" id="KW-0812">Transmembrane</keyword>
<dbReference type="Proteomes" id="UP001589810">
    <property type="component" value="Unassembled WGS sequence"/>
</dbReference>
<comment type="caution">
    <text evidence="2">The sequence shown here is derived from an EMBL/GenBank/DDBJ whole genome shotgun (WGS) entry which is preliminary data.</text>
</comment>